<dbReference type="AlphaFoldDB" id="A0A1X6N5I3"/>
<dbReference type="RefSeq" id="XP_024340661.1">
    <property type="nucleotide sequence ID" value="XM_024481935.1"/>
</dbReference>
<dbReference type="InterPro" id="IPR000210">
    <property type="entry name" value="BTB/POZ_dom"/>
</dbReference>
<dbReference type="GeneID" id="36326885"/>
<dbReference type="STRING" id="670580.A0A1X6N5I3"/>
<evidence type="ECO:0000313" key="2">
    <source>
        <dbReference type="EMBL" id="OSX63867.1"/>
    </source>
</evidence>
<name>A0A1X6N5I3_9APHY</name>
<dbReference type="SUPFAM" id="SSF54695">
    <property type="entry name" value="POZ domain"/>
    <property type="match status" value="1"/>
</dbReference>
<dbReference type="SMART" id="SM00225">
    <property type="entry name" value="BTB"/>
    <property type="match status" value="1"/>
</dbReference>
<organism evidence="2 3">
    <name type="scientific">Postia placenta MAD-698-R-SB12</name>
    <dbReference type="NCBI Taxonomy" id="670580"/>
    <lineage>
        <taxon>Eukaryota</taxon>
        <taxon>Fungi</taxon>
        <taxon>Dikarya</taxon>
        <taxon>Basidiomycota</taxon>
        <taxon>Agaricomycotina</taxon>
        <taxon>Agaricomycetes</taxon>
        <taxon>Polyporales</taxon>
        <taxon>Adustoporiaceae</taxon>
        <taxon>Rhodonia</taxon>
    </lineage>
</organism>
<gene>
    <name evidence="2" type="ORF">POSPLADRAFT_1065359</name>
</gene>
<sequence length="374" mass="42175">MARASSSSDQIAQDIILESPADVTLALTRHHEFWFSDGSVVLRAENTLFRVHISQLSRKSTFFRDLFSLSQPPAQADSPVPAASLPNAEMFEGCPLLVMHDSAEDLAHLLKALYDGPWFGNNDRQDFRMVSGILRLADKYVLESLRKTAIAHLRVAWPLSLADWDAREDLARIYELETGMHRGFRFPSPVDVINLAREVYVPELLPSAFYDLSRYHYLQIFEPGEDEPLGPASRTPTLCADDIQQLTLGKEASQHAVSGLIQGMMHASQPREHRNSMLACAASHYRRASSERVCATPAACRKDFEELVALATQHYLFDRERGCADPLYVAEELGQLKSAEFSECHACARALEMWAARERERIWKQVPSWFRLGG</sequence>
<accession>A0A1X6N5I3</accession>
<dbReference type="PROSITE" id="PS50097">
    <property type="entry name" value="BTB"/>
    <property type="match status" value="1"/>
</dbReference>
<dbReference type="Gene3D" id="3.30.710.10">
    <property type="entry name" value="Potassium Channel Kv1.1, Chain A"/>
    <property type="match status" value="1"/>
</dbReference>
<proteinExistence type="predicted"/>
<dbReference type="EMBL" id="KZ110594">
    <property type="protein sequence ID" value="OSX63867.1"/>
    <property type="molecule type" value="Genomic_DNA"/>
</dbReference>
<protein>
    <recommendedName>
        <fullName evidence="1">BTB domain-containing protein</fullName>
    </recommendedName>
</protein>
<dbReference type="OrthoDB" id="3227959at2759"/>
<dbReference type="Proteomes" id="UP000194127">
    <property type="component" value="Unassembled WGS sequence"/>
</dbReference>
<feature type="domain" description="BTB" evidence="1">
    <location>
        <begin position="38"/>
        <end position="116"/>
    </location>
</feature>
<evidence type="ECO:0000259" key="1">
    <source>
        <dbReference type="PROSITE" id="PS50097"/>
    </source>
</evidence>
<keyword evidence="3" id="KW-1185">Reference proteome</keyword>
<dbReference type="InterPro" id="IPR011333">
    <property type="entry name" value="SKP1/BTB/POZ_sf"/>
</dbReference>
<reference evidence="2 3" key="1">
    <citation type="submission" date="2017-04" db="EMBL/GenBank/DDBJ databases">
        <title>Genome Sequence of the Model Brown-Rot Fungus Postia placenta SB12.</title>
        <authorList>
            <consortium name="DOE Joint Genome Institute"/>
            <person name="Gaskell J."/>
            <person name="Kersten P."/>
            <person name="Larrondo L.F."/>
            <person name="Canessa P."/>
            <person name="Martinez D."/>
            <person name="Hibbett D."/>
            <person name="Schmoll M."/>
            <person name="Kubicek C.P."/>
            <person name="Martinez A.T."/>
            <person name="Yadav J."/>
            <person name="Master E."/>
            <person name="Magnuson J.K."/>
            <person name="James T."/>
            <person name="Yaver D."/>
            <person name="Berka R."/>
            <person name="Labutti K."/>
            <person name="Lipzen A."/>
            <person name="Aerts A."/>
            <person name="Barry K."/>
            <person name="Henrissat B."/>
            <person name="Blanchette R."/>
            <person name="Grigoriev I."/>
            <person name="Cullen D."/>
        </authorList>
    </citation>
    <scope>NUCLEOTIDE SEQUENCE [LARGE SCALE GENOMIC DNA]</scope>
    <source>
        <strain evidence="2 3">MAD-698-R-SB12</strain>
    </source>
</reference>
<evidence type="ECO:0000313" key="3">
    <source>
        <dbReference type="Proteomes" id="UP000194127"/>
    </source>
</evidence>